<keyword evidence="4" id="KW-1185">Reference proteome</keyword>
<feature type="domain" description="FAS1" evidence="2">
    <location>
        <begin position="32"/>
        <end position="182"/>
    </location>
</feature>
<evidence type="ECO:0000313" key="3">
    <source>
        <dbReference type="EMBL" id="CAB4303208.1"/>
    </source>
</evidence>
<dbReference type="PROSITE" id="PS50213">
    <property type="entry name" value="FAS1"/>
    <property type="match status" value="1"/>
</dbReference>
<dbReference type="PANTHER" id="PTHR33985">
    <property type="entry name" value="OS02G0491300 PROTEIN-RELATED"/>
    <property type="match status" value="1"/>
</dbReference>
<name>A0A6J5WXR8_PRUAR</name>
<comment type="similarity">
    <text evidence="1">Belongs to the fasciclin-like AGP family.</text>
</comment>
<evidence type="ECO:0000313" key="4">
    <source>
        <dbReference type="Proteomes" id="UP000507245"/>
    </source>
</evidence>
<dbReference type="SUPFAM" id="SSF82153">
    <property type="entry name" value="FAS1 domain"/>
    <property type="match status" value="1"/>
</dbReference>
<dbReference type="PANTHER" id="PTHR33985:SF17">
    <property type="entry name" value="FASCICLIN-LIKE ARABINOGALACTAN PROTEIN 20"/>
    <property type="match status" value="1"/>
</dbReference>
<protein>
    <recommendedName>
        <fullName evidence="2">FAS1 domain-containing protein</fullName>
    </recommendedName>
</protein>
<dbReference type="InterPro" id="IPR036378">
    <property type="entry name" value="FAS1_dom_sf"/>
</dbReference>
<dbReference type="InterPro" id="IPR052806">
    <property type="entry name" value="Fasciclin-like_AGP"/>
</dbReference>
<reference evidence="4" key="1">
    <citation type="journal article" date="2020" name="Genome Biol.">
        <title>Gamete binning: chromosome-level and haplotype-resolved genome assembly enabled by high-throughput single-cell sequencing of gamete genomes.</title>
        <authorList>
            <person name="Campoy J.A."/>
            <person name="Sun H."/>
            <person name="Goel M."/>
            <person name="Jiao W.-B."/>
            <person name="Folz-Donahue K."/>
            <person name="Wang N."/>
            <person name="Rubio M."/>
            <person name="Liu C."/>
            <person name="Kukat C."/>
            <person name="Ruiz D."/>
            <person name="Huettel B."/>
            <person name="Schneeberger K."/>
        </authorList>
    </citation>
    <scope>NUCLEOTIDE SEQUENCE [LARGE SCALE GENOMIC DNA]</scope>
    <source>
        <strain evidence="4">cv. Rojo Pasion</strain>
    </source>
</reference>
<dbReference type="AlphaFoldDB" id="A0A6J5WXR8"/>
<dbReference type="EMBL" id="CAEKKB010000003">
    <property type="protein sequence ID" value="CAB4303208.1"/>
    <property type="molecule type" value="Genomic_DNA"/>
</dbReference>
<proteinExistence type="inferred from homology"/>
<sequence>MKNNLQQWQQPNSFFLSSSSQFSFPISSALTTQTLVNASEILSDFGYTSMALTLDLASQTLLSSQSHSFTIFAPTEDPFSHSGQPPLNLLQFHIIPFYFSLRSLKSLPYDAKISTLLFDLSLSVTTLAYNPIVSLNNVPIIVSPIFDHGLLWSDLVSFNDGPVLRTNLMGFTNNITRSQDVLMLNGVSIILPKVYHNGWLSVHGISEVLEVPHRTEQVTVAPFCQGQKNLEEMHMGLTCASLTTSVRAGWNLGKVRQYVEFHRGK</sequence>
<gene>
    <name evidence="3" type="ORF">ORAREDHAP_LOCUS19249</name>
</gene>
<dbReference type="InterPro" id="IPR000782">
    <property type="entry name" value="FAS1_domain"/>
</dbReference>
<dbReference type="Proteomes" id="UP000507245">
    <property type="component" value="Unassembled WGS sequence"/>
</dbReference>
<accession>A0A6J5WXR8</accession>
<evidence type="ECO:0000256" key="1">
    <source>
        <dbReference type="ARBA" id="ARBA00007843"/>
    </source>
</evidence>
<organism evidence="3 4">
    <name type="scientific">Prunus armeniaca</name>
    <name type="common">Apricot</name>
    <name type="synonym">Armeniaca vulgaris</name>
    <dbReference type="NCBI Taxonomy" id="36596"/>
    <lineage>
        <taxon>Eukaryota</taxon>
        <taxon>Viridiplantae</taxon>
        <taxon>Streptophyta</taxon>
        <taxon>Embryophyta</taxon>
        <taxon>Tracheophyta</taxon>
        <taxon>Spermatophyta</taxon>
        <taxon>Magnoliopsida</taxon>
        <taxon>eudicotyledons</taxon>
        <taxon>Gunneridae</taxon>
        <taxon>Pentapetalae</taxon>
        <taxon>rosids</taxon>
        <taxon>fabids</taxon>
        <taxon>Rosales</taxon>
        <taxon>Rosaceae</taxon>
        <taxon>Amygdaloideae</taxon>
        <taxon>Amygdaleae</taxon>
        <taxon>Prunus</taxon>
    </lineage>
</organism>
<dbReference type="OrthoDB" id="938419at2759"/>
<evidence type="ECO:0000259" key="2">
    <source>
        <dbReference type="PROSITE" id="PS50213"/>
    </source>
</evidence>